<name>A0AAW3FI93_9BACT</name>
<feature type="transmembrane region" description="Helical" evidence="1">
    <location>
        <begin position="282"/>
        <end position="304"/>
    </location>
</feature>
<feature type="domain" description="Lnb N-terminal periplasmic" evidence="3">
    <location>
        <begin position="28"/>
        <end position="158"/>
    </location>
</feature>
<dbReference type="Pfam" id="PF13387">
    <property type="entry name" value="Lnb_N"/>
    <property type="match status" value="1"/>
</dbReference>
<reference evidence="5 6" key="1">
    <citation type="submission" date="2014-07" db="EMBL/GenBank/DDBJ databases">
        <authorList>
            <person name="McCorrison J."/>
            <person name="Sanka R."/>
            <person name="Torralba M."/>
            <person name="Gillis M."/>
            <person name="Haft D.H."/>
            <person name="Methe B."/>
            <person name="Sutton G."/>
            <person name="Nelson K.E."/>
        </authorList>
    </citation>
    <scope>NUCLEOTIDE SEQUENCE [LARGE SCALE GENOMIC DNA]</scope>
    <source>
        <strain evidence="5 6">DNF00424</strain>
    </source>
</reference>
<evidence type="ECO:0000313" key="5">
    <source>
        <dbReference type="EMBL" id="KGF30081.1"/>
    </source>
</evidence>
<feature type="signal peptide" evidence="2">
    <location>
        <begin position="1"/>
        <end position="23"/>
    </location>
</feature>
<keyword evidence="2" id="KW-0732">Signal</keyword>
<dbReference type="InterPro" id="IPR057436">
    <property type="entry name" value="5TMH_Lnb"/>
</dbReference>
<dbReference type="Proteomes" id="UP000029533">
    <property type="component" value="Unassembled WGS sequence"/>
</dbReference>
<feature type="transmembrane region" description="Helical" evidence="1">
    <location>
        <begin position="365"/>
        <end position="383"/>
    </location>
</feature>
<evidence type="ECO:0000259" key="4">
    <source>
        <dbReference type="Pfam" id="PF25221"/>
    </source>
</evidence>
<evidence type="ECO:0000259" key="3">
    <source>
        <dbReference type="Pfam" id="PF13387"/>
    </source>
</evidence>
<evidence type="ECO:0000256" key="2">
    <source>
        <dbReference type="SAM" id="SignalP"/>
    </source>
</evidence>
<gene>
    <name evidence="5" type="ORF">HMPREF2132_01625</name>
</gene>
<evidence type="ECO:0008006" key="7">
    <source>
        <dbReference type="Google" id="ProtNLM"/>
    </source>
</evidence>
<feature type="transmembrane region" description="Helical" evidence="1">
    <location>
        <begin position="254"/>
        <end position="275"/>
    </location>
</feature>
<feature type="transmembrane region" description="Helical" evidence="1">
    <location>
        <begin position="340"/>
        <end position="359"/>
    </location>
</feature>
<feature type="domain" description="Lnb-like transmembrane" evidence="4">
    <location>
        <begin position="250"/>
        <end position="383"/>
    </location>
</feature>
<proteinExistence type="predicted"/>
<dbReference type="InterPro" id="IPR025178">
    <property type="entry name" value="Lnb_N"/>
</dbReference>
<comment type="caution">
    <text evidence="5">The sequence shown here is derived from an EMBL/GenBank/DDBJ whole genome shotgun (WGS) entry which is preliminary data.</text>
</comment>
<feature type="transmembrane region" description="Helical" evidence="1">
    <location>
        <begin position="310"/>
        <end position="328"/>
    </location>
</feature>
<dbReference type="EMBL" id="JRNJ01000021">
    <property type="protein sequence ID" value="KGF30081.1"/>
    <property type="molecule type" value="Genomic_DNA"/>
</dbReference>
<sequence>MKRKVLYIVLICLLSVLQMIAMARPISNTDSIQISLLTCSPGQEVWAQYGHTAVRYWNKTNGEDIAINYGIFSPNQSYFIPRFILGLTDYHMGVEPMSSFLAQYDYEGRGVVEQVLDISIEDKEAILRALEENIKPENTVYRYNFFYDNCTTRARDLIVNHLHHKVIYPKAQEDATFRSMIHKWNHSFPWTEFGEDLLLGVNADRRTTKSEQQFLPENLKNDFEKTIYNGHWLVKSTHVLLVPKQMTQTSGFPIPPLIMALFLASINLIIDIIYYRKHQAYWIWDTTLLVLSGALGLIFFIMIFSQHPCVSLNTIILFFNPIPFLFLYKTIQKSRRQEYNSWWLIWGILITLGFIGTIFQYVPSPARIMALSLLIHCIIHLLIDKPTSIRPGSNK</sequence>
<dbReference type="AlphaFoldDB" id="A0AAW3FI93"/>
<feature type="chain" id="PRO_5043912832" description="DUF4105 domain-containing protein" evidence="2">
    <location>
        <begin position="24"/>
        <end position="395"/>
    </location>
</feature>
<dbReference type="Pfam" id="PF25221">
    <property type="entry name" value="5TMH_Lnb"/>
    <property type="match status" value="1"/>
</dbReference>
<accession>A0AAW3FI93</accession>
<evidence type="ECO:0000313" key="6">
    <source>
        <dbReference type="Proteomes" id="UP000029533"/>
    </source>
</evidence>
<keyword evidence="1" id="KW-0812">Transmembrane</keyword>
<keyword evidence="1" id="KW-0472">Membrane</keyword>
<organism evidence="5 6">
    <name type="scientific">Prevotella histicola JCM 15637 = DNF00424</name>
    <dbReference type="NCBI Taxonomy" id="1236504"/>
    <lineage>
        <taxon>Bacteria</taxon>
        <taxon>Pseudomonadati</taxon>
        <taxon>Bacteroidota</taxon>
        <taxon>Bacteroidia</taxon>
        <taxon>Bacteroidales</taxon>
        <taxon>Prevotellaceae</taxon>
        <taxon>Prevotella</taxon>
    </lineage>
</organism>
<protein>
    <recommendedName>
        <fullName evidence="7">DUF4105 domain-containing protein</fullName>
    </recommendedName>
</protein>
<keyword evidence="1" id="KW-1133">Transmembrane helix</keyword>
<evidence type="ECO:0000256" key="1">
    <source>
        <dbReference type="SAM" id="Phobius"/>
    </source>
</evidence>